<keyword evidence="2 3" id="KW-0802">TPR repeat</keyword>
<evidence type="ECO:0000256" key="2">
    <source>
        <dbReference type="ARBA" id="ARBA00022803"/>
    </source>
</evidence>
<feature type="non-terminal residue" evidence="4">
    <location>
        <position position="82"/>
    </location>
</feature>
<feature type="repeat" description="TPR" evidence="3">
    <location>
        <begin position="20"/>
        <end position="53"/>
    </location>
</feature>
<organism evidence="4 5">
    <name type="scientific">Rotaria socialis</name>
    <dbReference type="NCBI Taxonomy" id="392032"/>
    <lineage>
        <taxon>Eukaryota</taxon>
        <taxon>Metazoa</taxon>
        <taxon>Spiralia</taxon>
        <taxon>Gnathifera</taxon>
        <taxon>Rotifera</taxon>
        <taxon>Eurotatoria</taxon>
        <taxon>Bdelloidea</taxon>
        <taxon>Philodinida</taxon>
        <taxon>Philodinidae</taxon>
        <taxon>Rotaria</taxon>
    </lineage>
</organism>
<evidence type="ECO:0000313" key="5">
    <source>
        <dbReference type="Proteomes" id="UP000663848"/>
    </source>
</evidence>
<accession>A0A822DMP2</accession>
<sequence length="82" mass="9384">LDKTLVIEEQCLPPDHPSLACTYNNLGTIYQSMKEYPTALEYYGKTLKIWQKSLPSNHPSLATIHNNIGSMYDCMEDYEQAL</sequence>
<dbReference type="PANTHER" id="PTHR45641:SF19">
    <property type="entry name" value="NEPHROCYSTIN-3"/>
    <property type="match status" value="1"/>
</dbReference>
<dbReference type="InterPro" id="IPR011990">
    <property type="entry name" value="TPR-like_helical_dom_sf"/>
</dbReference>
<dbReference type="InterPro" id="IPR019734">
    <property type="entry name" value="TPR_rpt"/>
</dbReference>
<reference evidence="4" key="1">
    <citation type="submission" date="2021-02" db="EMBL/GenBank/DDBJ databases">
        <authorList>
            <person name="Nowell W R."/>
        </authorList>
    </citation>
    <scope>NUCLEOTIDE SEQUENCE</scope>
</reference>
<dbReference type="Proteomes" id="UP000663848">
    <property type="component" value="Unassembled WGS sequence"/>
</dbReference>
<comment type="caution">
    <text evidence="4">The sequence shown here is derived from an EMBL/GenBank/DDBJ whole genome shotgun (WGS) entry which is preliminary data.</text>
</comment>
<feature type="non-terminal residue" evidence="4">
    <location>
        <position position="1"/>
    </location>
</feature>
<evidence type="ECO:0000256" key="3">
    <source>
        <dbReference type="PROSITE-ProRule" id="PRU00339"/>
    </source>
</evidence>
<name>A0A822DMP2_9BILA</name>
<evidence type="ECO:0008006" key="6">
    <source>
        <dbReference type="Google" id="ProtNLM"/>
    </source>
</evidence>
<dbReference type="Pfam" id="PF13424">
    <property type="entry name" value="TPR_12"/>
    <property type="match status" value="1"/>
</dbReference>
<evidence type="ECO:0000256" key="1">
    <source>
        <dbReference type="ARBA" id="ARBA00022737"/>
    </source>
</evidence>
<dbReference type="SUPFAM" id="SSF48452">
    <property type="entry name" value="TPR-like"/>
    <property type="match status" value="1"/>
</dbReference>
<dbReference type="PANTHER" id="PTHR45641">
    <property type="entry name" value="TETRATRICOPEPTIDE REPEAT PROTEIN (AFU_ORTHOLOGUE AFUA_6G03870)"/>
    <property type="match status" value="1"/>
</dbReference>
<dbReference type="AlphaFoldDB" id="A0A822DMP2"/>
<dbReference type="SMART" id="SM00028">
    <property type="entry name" value="TPR"/>
    <property type="match status" value="1"/>
</dbReference>
<protein>
    <recommendedName>
        <fullName evidence="6">Kinesin light chain</fullName>
    </recommendedName>
</protein>
<evidence type="ECO:0000313" key="4">
    <source>
        <dbReference type="EMBL" id="CAF5076584.1"/>
    </source>
</evidence>
<dbReference type="PROSITE" id="PS50005">
    <property type="entry name" value="TPR"/>
    <property type="match status" value="1"/>
</dbReference>
<proteinExistence type="predicted"/>
<dbReference type="EMBL" id="CAJOBR010062992">
    <property type="protein sequence ID" value="CAF5076584.1"/>
    <property type="molecule type" value="Genomic_DNA"/>
</dbReference>
<gene>
    <name evidence="4" type="ORF">QYT958_LOCUS43637</name>
</gene>
<dbReference type="Gene3D" id="1.25.40.10">
    <property type="entry name" value="Tetratricopeptide repeat domain"/>
    <property type="match status" value="1"/>
</dbReference>
<keyword evidence="1" id="KW-0677">Repeat</keyword>